<comment type="caution">
    <text evidence="1">The sequence shown here is derived from an EMBL/GenBank/DDBJ whole genome shotgun (WGS) entry which is preliminary data.</text>
</comment>
<organism evidence="1">
    <name type="scientific">candidate division CPR1 bacterium ADurb.Bin160</name>
    <dbReference type="NCBI Taxonomy" id="1852826"/>
    <lineage>
        <taxon>Bacteria</taxon>
        <taxon>candidate division CPR1</taxon>
    </lineage>
</organism>
<protein>
    <submittedName>
        <fullName evidence="1">Uncharacterized protein</fullName>
    </submittedName>
</protein>
<name>A0A1V5ZQE9_9BACT</name>
<accession>A0A1V5ZQE9</accession>
<sequence length="51" mass="5713">MPLISAQHNKDSNLTRSVIIKQLIDSFIEAAKSKSIIENVIISIYPDDLTK</sequence>
<gene>
    <name evidence="1" type="ORF">BWY04_00351</name>
</gene>
<evidence type="ECO:0000313" key="1">
    <source>
        <dbReference type="EMBL" id="OQB42286.1"/>
    </source>
</evidence>
<dbReference type="AlphaFoldDB" id="A0A1V5ZQE9"/>
<dbReference type="Proteomes" id="UP000485621">
    <property type="component" value="Unassembled WGS sequence"/>
</dbReference>
<proteinExistence type="predicted"/>
<dbReference type="EMBL" id="MWDB01000004">
    <property type="protein sequence ID" value="OQB42286.1"/>
    <property type="molecule type" value="Genomic_DNA"/>
</dbReference>
<reference evidence="1" key="1">
    <citation type="submission" date="2017-02" db="EMBL/GenBank/DDBJ databases">
        <title>Delving into the versatile metabolic prowess of the omnipresent phylum Bacteroidetes.</title>
        <authorList>
            <person name="Nobu M.K."/>
            <person name="Mei R."/>
            <person name="Narihiro T."/>
            <person name="Kuroda K."/>
            <person name="Liu W.-T."/>
        </authorList>
    </citation>
    <scope>NUCLEOTIDE SEQUENCE</scope>
    <source>
        <strain evidence="1">ADurb.Bin160</strain>
    </source>
</reference>